<dbReference type="EMBL" id="CM044701">
    <property type="protein sequence ID" value="KAI5682770.1"/>
    <property type="molecule type" value="Genomic_DNA"/>
</dbReference>
<comment type="caution">
    <text evidence="1">The sequence shown here is derived from an EMBL/GenBank/DDBJ whole genome shotgun (WGS) entry which is preliminary data.</text>
</comment>
<proteinExistence type="predicted"/>
<name>A0ACC0CD24_CATRO</name>
<gene>
    <name evidence="1" type="ORF">M9H77_03998</name>
</gene>
<reference evidence="2" key="1">
    <citation type="journal article" date="2023" name="Nat. Plants">
        <title>Single-cell RNA sequencing provides a high-resolution roadmap for understanding the multicellular compartmentation of specialized metabolism.</title>
        <authorList>
            <person name="Sun S."/>
            <person name="Shen X."/>
            <person name="Li Y."/>
            <person name="Li Y."/>
            <person name="Wang S."/>
            <person name="Li R."/>
            <person name="Zhang H."/>
            <person name="Shen G."/>
            <person name="Guo B."/>
            <person name="Wei J."/>
            <person name="Xu J."/>
            <person name="St-Pierre B."/>
            <person name="Chen S."/>
            <person name="Sun C."/>
        </authorList>
    </citation>
    <scope>NUCLEOTIDE SEQUENCE [LARGE SCALE GENOMIC DNA]</scope>
</reference>
<accession>A0ACC0CD24</accession>
<protein>
    <submittedName>
        <fullName evidence="1">Uncharacterized protein</fullName>
    </submittedName>
</protein>
<sequence>MSEKYSRCSPPWQVMVLVANHLDDAKTLALAACVCKSWCICMSSDHLWKPICAAIYPSLSNLRTADATLSYHKLYTLGYLSDKRRLQIQKPIKPRLSLGNLIFAIDIYNNKSCLLTIVKSGAELGVDNRCVFRFDLEINDDKLLGIDVVDNLRITWNVVLDGFKSVFSMMDCRGKGNFVLGLEGWFSKELPSSGCCTSSEASGLVAELRLGVKENGGKIMVEKMSVGVLSIVSWRYIWIDDALRYLEHFLLQ</sequence>
<keyword evidence="2" id="KW-1185">Reference proteome</keyword>
<dbReference type="Proteomes" id="UP001060085">
    <property type="component" value="Linkage Group LG01"/>
</dbReference>
<evidence type="ECO:0000313" key="1">
    <source>
        <dbReference type="EMBL" id="KAI5682770.1"/>
    </source>
</evidence>
<organism evidence="1 2">
    <name type="scientific">Catharanthus roseus</name>
    <name type="common">Madagascar periwinkle</name>
    <name type="synonym">Vinca rosea</name>
    <dbReference type="NCBI Taxonomy" id="4058"/>
    <lineage>
        <taxon>Eukaryota</taxon>
        <taxon>Viridiplantae</taxon>
        <taxon>Streptophyta</taxon>
        <taxon>Embryophyta</taxon>
        <taxon>Tracheophyta</taxon>
        <taxon>Spermatophyta</taxon>
        <taxon>Magnoliopsida</taxon>
        <taxon>eudicotyledons</taxon>
        <taxon>Gunneridae</taxon>
        <taxon>Pentapetalae</taxon>
        <taxon>asterids</taxon>
        <taxon>lamiids</taxon>
        <taxon>Gentianales</taxon>
        <taxon>Apocynaceae</taxon>
        <taxon>Rauvolfioideae</taxon>
        <taxon>Vinceae</taxon>
        <taxon>Catharanthinae</taxon>
        <taxon>Catharanthus</taxon>
    </lineage>
</organism>
<evidence type="ECO:0000313" key="2">
    <source>
        <dbReference type="Proteomes" id="UP001060085"/>
    </source>
</evidence>